<gene>
    <name evidence="2" type="ORF">BCR32DRAFT_324997</name>
</gene>
<evidence type="ECO:0000256" key="1">
    <source>
        <dbReference type="SAM" id="SignalP"/>
    </source>
</evidence>
<reference evidence="2 3" key="2">
    <citation type="submission" date="2016-08" db="EMBL/GenBank/DDBJ databases">
        <title>Pervasive Adenine N6-methylation of Active Genes in Fungi.</title>
        <authorList>
            <consortium name="DOE Joint Genome Institute"/>
            <person name="Mondo S.J."/>
            <person name="Dannebaum R.O."/>
            <person name="Kuo R.C."/>
            <person name="Labutti K."/>
            <person name="Haridas S."/>
            <person name="Kuo A."/>
            <person name="Salamov A."/>
            <person name="Ahrendt S.R."/>
            <person name="Lipzen A."/>
            <person name="Sullivan W."/>
            <person name="Andreopoulos W.B."/>
            <person name="Clum A."/>
            <person name="Lindquist E."/>
            <person name="Daum C."/>
            <person name="Ramamoorthy G.K."/>
            <person name="Gryganskyi A."/>
            <person name="Culley D."/>
            <person name="Magnuson J.K."/>
            <person name="James T.Y."/>
            <person name="O'Malley M.A."/>
            <person name="Stajich J.E."/>
            <person name="Spatafora J.W."/>
            <person name="Visel A."/>
            <person name="Grigoriev I.V."/>
        </authorList>
    </citation>
    <scope>NUCLEOTIDE SEQUENCE [LARGE SCALE GENOMIC DNA]</scope>
    <source>
        <strain evidence="2 3">S4</strain>
    </source>
</reference>
<dbReference type="AlphaFoldDB" id="A0A1Y1XKP8"/>
<dbReference type="Proteomes" id="UP000193944">
    <property type="component" value="Unassembled WGS sequence"/>
</dbReference>
<name>A0A1Y1XKP8_9FUNG</name>
<keyword evidence="1" id="KW-0732">Signal</keyword>
<comment type="caution">
    <text evidence="2">The sequence shown here is derived from an EMBL/GenBank/DDBJ whole genome shotgun (WGS) entry which is preliminary data.</text>
</comment>
<proteinExistence type="predicted"/>
<dbReference type="EMBL" id="MCFG01000022">
    <property type="protein sequence ID" value="ORX86331.1"/>
    <property type="molecule type" value="Genomic_DNA"/>
</dbReference>
<accession>A0A1Y1XKP8</accession>
<sequence>MKFSNSFLTLLAATCVYSAELKKDFGLKSKYVGLDINTSGSNLTKRGELAAFVSPECQKDLNESPEYACLASDFKPADYKEKCPVILSDVCDKFFADPTKYFPNCKNDAIIQTFTTSKATMEYLKYNVHFTCSTDESGKMCSAAEVSINGGFWNEEDILNNCASKKCTDALNDMLTVLLENMEELKKDGTFQSYGNVEAGFSTVQTMLQSDTCTKKSGSSSGSNTSDANTLTKISSYILTTLSLVLPFI</sequence>
<keyword evidence="3" id="KW-1185">Reference proteome</keyword>
<reference evidence="2 3" key="1">
    <citation type="submission" date="2016-08" db="EMBL/GenBank/DDBJ databases">
        <title>A Parts List for Fungal Cellulosomes Revealed by Comparative Genomics.</title>
        <authorList>
            <consortium name="DOE Joint Genome Institute"/>
            <person name="Haitjema C.H."/>
            <person name="Gilmore S.P."/>
            <person name="Henske J.K."/>
            <person name="Solomon K.V."/>
            <person name="De Groot R."/>
            <person name="Kuo A."/>
            <person name="Mondo S.J."/>
            <person name="Salamov A.A."/>
            <person name="Labutti K."/>
            <person name="Zhao Z."/>
            <person name="Chiniquy J."/>
            <person name="Barry K."/>
            <person name="Brewer H.M."/>
            <person name="Purvine S.O."/>
            <person name="Wright A.T."/>
            <person name="Boxma B."/>
            <person name="Van Alen T."/>
            <person name="Hackstein J.H."/>
            <person name="Baker S.E."/>
            <person name="Grigoriev I.V."/>
            <person name="O'Malley M.A."/>
        </authorList>
    </citation>
    <scope>NUCLEOTIDE SEQUENCE [LARGE SCALE GENOMIC DNA]</scope>
    <source>
        <strain evidence="2 3">S4</strain>
    </source>
</reference>
<feature type="signal peptide" evidence="1">
    <location>
        <begin position="1"/>
        <end position="18"/>
    </location>
</feature>
<protein>
    <submittedName>
        <fullName evidence="2">Uncharacterized protein</fullName>
    </submittedName>
</protein>
<organism evidence="2 3">
    <name type="scientific">Anaeromyces robustus</name>
    <dbReference type="NCBI Taxonomy" id="1754192"/>
    <lineage>
        <taxon>Eukaryota</taxon>
        <taxon>Fungi</taxon>
        <taxon>Fungi incertae sedis</taxon>
        <taxon>Chytridiomycota</taxon>
        <taxon>Chytridiomycota incertae sedis</taxon>
        <taxon>Neocallimastigomycetes</taxon>
        <taxon>Neocallimastigales</taxon>
        <taxon>Neocallimastigaceae</taxon>
        <taxon>Anaeromyces</taxon>
    </lineage>
</organism>
<evidence type="ECO:0000313" key="2">
    <source>
        <dbReference type="EMBL" id="ORX86331.1"/>
    </source>
</evidence>
<feature type="chain" id="PRO_5012688740" evidence="1">
    <location>
        <begin position="19"/>
        <end position="249"/>
    </location>
</feature>
<evidence type="ECO:0000313" key="3">
    <source>
        <dbReference type="Proteomes" id="UP000193944"/>
    </source>
</evidence>